<proteinExistence type="predicted"/>
<feature type="compositionally biased region" description="Acidic residues" evidence="1">
    <location>
        <begin position="116"/>
        <end position="125"/>
    </location>
</feature>
<evidence type="ECO:0000313" key="3">
    <source>
        <dbReference type="Proteomes" id="UP000663889"/>
    </source>
</evidence>
<feature type="region of interest" description="Disordered" evidence="1">
    <location>
        <begin position="114"/>
        <end position="154"/>
    </location>
</feature>
<accession>A0A814EIP5</accession>
<feature type="compositionally biased region" description="Basic and acidic residues" evidence="1">
    <location>
        <begin position="142"/>
        <end position="154"/>
    </location>
</feature>
<protein>
    <submittedName>
        <fullName evidence="2">Uncharacterized protein</fullName>
    </submittedName>
</protein>
<dbReference type="EMBL" id="CAJNOU010000355">
    <property type="protein sequence ID" value="CAF0970005.1"/>
    <property type="molecule type" value="Genomic_DNA"/>
</dbReference>
<dbReference type="Proteomes" id="UP000663889">
    <property type="component" value="Unassembled WGS sequence"/>
</dbReference>
<organism evidence="2 3">
    <name type="scientific">Rotaria sordida</name>
    <dbReference type="NCBI Taxonomy" id="392033"/>
    <lineage>
        <taxon>Eukaryota</taxon>
        <taxon>Metazoa</taxon>
        <taxon>Spiralia</taxon>
        <taxon>Gnathifera</taxon>
        <taxon>Rotifera</taxon>
        <taxon>Eurotatoria</taxon>
        <taxon>Bdelloidea</taxon>
        <taxon>Philodinida</taxon>
        <taxon>Philodinidae</taxon>
        <taxon>Rotaria</taxon>
    </lineage>
</organism>
<comment type="caution">
    <text evidence="2">The sequence shown here is derived from an EMBL/GenBank/DDBJ whole genome shotgun (WGS) entry which is preliminary data.</text>
</comment>
<name>A0A814EIP5_9BILA</name>
<evidence type="ECO:0000313" key="2">
    <source>
        <dbReference type="EMBL" id="CAF0970005.1"/>
    </source>
</evidence>
<evidence type="ECO:0000256" key="1">
    <source>
        <dbReference type="SAM" id="MobiDB-lite"/>
    </source>
</evidence>
<gene>
    <name evidence="2" type="ORF">SEV965_LOCUS9196</name>
</gene>
<reference evidence="2" key="1">
    <citation type="submission" date="2021-02" db="EMBL/GenBank/DDBJ databases">
        <authorList>
            <person name="Nowell W R."/>
        </authorList>
    </citation>
    <scope>NUCLEOTIDE SEQUENCE</scope>
</reference>
<dbReference type="AlphaFoldDB" id="A0A814EIP5"/>
<sequence length="154" mass="17880">MYKANLAPKPYASPAQCGIDQPDTLENTAKKEKKNFKKLSKRQKQIEKICEILNLSETELLNCKHSTHITRTCRAVTKRLYPDIDTQVKKCLKSLPPEQIRAIIEVKIIKKRQSDDESIEDDDEQINGYTDENQQRLKPKKRQELLNGDKPKVF</sequence>